<reference evidence="2" key="1">
    <citation type="journal article" date="2014" name="Front. Microbiol.">
        <title>High frequency of phylogenetically diverse reductive dehalogenase-homologous genes in deep subseafloor sedimentary metagenomes.</title>
        <authorList>
            <person name="Kawai M."/>
            <person name="Futagami T."/>
            <person name="Toyoda A."/>
            <person name="Takaki Y."/>
            <person name="Nishi S."/>
            <person name="Hori S."/>
            <person name="Arai W."/>
            <person name="Tsubouchi T."/>
            <person name="Morono Y."/>
            <person name="Uchiyama I."/>
            <person name="Ito T."/>
            <person name="Fujiyama A."/>
            <person name="Inagaki F."/>
            <person name="Takami H."/>
        </authorList>
    </citation>
    <scope>NUCLEOTIDE SEQUENCE</scope>
    <source>
        <strain evidence="2">Expedition CK06-06</strain>
    </source>
</reference>
<proteinExistence type="predicted"/>
<dbReference type="SMART" id="SM00760">
    <property type="entry name" value="Bac_DnaA_C"/>
    <property type="match status" value="1"/>
</dbReference>
<organism evidence="2">
    <name type="scientific">marine sediment metagenome</name>
    <dbReference type="NCBI Taxonomy" id="412755"/>
    <lineage>
        <taxon>unclassified sequences</taxon>
        <taxon>metagenomes</taxon>
        <taxon>ecological metagenomes</taxon>
    </lineage>
</organism>
<dbReference type="GO" id="GO:0006275">
    <property type="term" value="P:regulation of DNA replication"/>
    <property type="evidence" value="ECO:0007669"/>
    <property type="project" value="InterPro"/>
</dbReference>
<dbReference type="GO" id="GO:0005524">
    <property type="term" value="F:ATP binding"/>
    <property type="evidence" value="ECO:0007669"/>
    <property type="project" value="InterPro"/>
</dbReference>
<dbReference type="SUPFAM" id="SSF48295">
    <property type="entry name" value="TrpR-like"/>
    <property type="match status" value="1"/>
</dbReference>
<accession>X1APN1</accession>
<gene>
    <name evidence="2" type="ORF">S01H4_10123</name>
</gene>
<dbReference type="InterPro" id="IPR013159">
    <property type="entry name" value="DnaA_C"/>
</dbReference>
<dbReference type="Gene3D" id="1.10.1750.10">
    <property type="match status" value="1"/>
</dbReference>
<evidence type="ECO:0000259" key="1">
    <source>
        <dbReference type="SMART" id="SM00760"/>
    </source>
</evidence>
<dbReference type="Pfam" id="PF08299">
    <property type="entry name" value="Bac_DnaA_C"/>
    <property type="match status" value="1"/>
</dbReference>
<protein>
    <recommendedName>
        <fullName evidence="1">Chromosomal replication initiator DnaA C-terminal domain-containing protein</fullName>
    </recommendedName>
</protein>
<feature type="domain" description="Chromosomal replication initiator DnaA C-terminal" evidence="1">
    <location>
        <begin position="11"/>
        <end position="79"/>
    </location>
</feature>
<dbReference type="GO" id="GO:0043565">
    <property type="term" value="F:sequence-specific DNA binding"/>
    <property type="evidence" value="ECO:0007669"/>
    <property type="project" value="InterPro"/>
</dbReference>
<name>X1APN1_9ZZZZ</name>
<evidence type="ECO:0000313" key="2">
    <source>
        <dbReference type="EMBL" id="GAG61821.1"/>
    </source>
</evidence>
<dbReference type="AlphaFoldDB" id="X1APN1"/>
<comment type="caution">
    <text evidence="2">The sequence shown here is derived from an EMBL/GenBank/DDBJ whole genome shotgun (WGS) entry which is preliminary data.</text>
</comment>
<dbReference type="InterPro" id="IPR010921">
    <property type="entry name" value="Trp_repressor/repl_initiator"/>
</dbReference>
<dbReference type="GO" id="GO:0006270">
    <property type="term" value="P:DNA replication initiation"/>
    <property type="evidence" value="ECO:0007669"/>
    <property type="project" value="InterPro"/>
</dbReference>
<dbReference type="EMBL" id="BART01003808">
    <property type="protein sequence ID" value="GAG61821.1"/>
    <property type="molecule type" value="Genomic_DNA"/>
</dbReference>
<sequence length="92" mass="10661">MNQKTLAPNCYIEKVEKRVIEIFGVERDVIYSKRRRKVQVAARSLLCYWVMRKLGLTATKLARRLGMTQSAVSYAVIRGEQIAKERNYNLAP</sequence>